<evidence type="ECO:0000313" key="14">
    <source>
        <dbReference type="Proteomes" id="UP000515158"/>
    </source>
</evidence>
<dbReference type="Pfam" id="PF00096">
    <property type="entry name" value="zf-C2H2"/>
    <property type="match status" value="3"/>
</dbReference>
<evidence type="ECO:0000256" key="10">
    <source>
        <dbReference type="ARBA" id="ARBA00023242"/>
    </source>
</evidence>
<proteinExistence type="inferred from homology"/>
<feature type="domain" description="C2H2-type" evidence="13">
    <location>
        <begin position="1249"/>
        <end position="1276"/>
    </location>
</feature>
<feature type="domain" description="C2H2-type" evidence="13">
    <location>
        <begin position="1187"/>
        <end position="1215"/>
    </location>
</feature>
<evidence type="ECO:0000256" key="5">
    <source>
        <dbReference type="ARBA" id="ARBA00022771"/>
    </source>
</evidence>
<feature type="region of interest" description="Disordered" evidence="12">
    <location>
        <begin position="646"/>
        <end position="876"/>
    </location>
</feature>
<feature type="domain" description="C2H2-type" evidence="13">
    <location>
        <begin position="278"/>
        <end position="305"/>
    </location>
</feature>
<evidence type="ECO:0000256" key="9">
    <source>
        <dbReference type="ARBA" id="ARBA00023163"/>
    </source>
</evidence>
<dbReference type="GeneID" id="117649389"/>
<dbReference type="InterPro" id="IPR050331">
    <property type="entry name" value="Zinc_finger"/>
</dbReference>
<dbReference type="InParanoid" id="A0A6P8ZSA9"/>
<dbReference type="GO" id="GO:0010468">
    <property type="term" value="P:regulation of gene expression"/>
    <property type="evidence" value="ECO:0007669"/>
    <property type="project" value="TreeGrafter"/>
</dbReference>
<feature type="compositionally biased region" description="Basic residues" evidence="12">
    <location>
        <begin position="801"/>
        <end position="810"/>
    </location>
</feature>
<dbReference type="FunFam" id="3.30.160.60:FF:000446">
    <property type="entry name" value="Zinc finger protein"/>
    <property type="match status" value="1"/>
</dbReference>
<feature type="domain" description="C2H2-type" evidence="13">
    <location>
        <begin position="1094"/>
        <end position="1122"/>
    </location>
</feature>
<evidence type="ECO:0000256" key="3">
    <source>
        <dbReference type="ARBA" id="ARBA00022723"/>
    </source>
</evidence>
<evidence type="ECO:0000256" key="1">
    <source>
        <dbReference type="ARBA" id="ARBA00004123"/>
    </source>
</evidence>
<dbReference type="RefSeq" id="XP_034247976.1">
    <property type="nucleotide sequence ID" value="XM_034392085.1"/>
</dbReference>
<feature type="compositionally biased region" description="Acidic residues" evidence="12">
    <location>
        <begin position="591"/>
        <end position="609"/>
    </location>
</feature>
<feature type="region of interest" description="Disordered" evidence="12">
    <location>
        <begin position="1723"/>
        <end position="1747"/>
    </location>
</feature>
<dbReference type="InterPro" id="IPR013087">
    <property type="entry name" value="Znf_C2H2_type"/>
</dbReference>
<dbReference type="SMART" id="SM00355">
    <property type="entry name" value="ZnF_C2H2"/>
    <property type="match status" value="14"/>
</dbReference>
<feature type="domain" description="C2H2-type" evidence="13">
    <location>
        <begin position="1305"/>
        <end position="1332"/>
    </location>
</feature>
<dbReference type="GO" id="GO:0008270">
    <property type="term" value="F:zinc ion binding"/>
    <property type="evidence" value="ECO:0007669"/>
    <property type="project" value="UniProtKB-KW"/>
</dbReference>
<feature type="domain" description="C2H2-type" evidence="13">
    <location>
        <begin position="1158"/>
        <end position="1186"/>
    </location>
</feature>
<dbReference type="Proteomes" id="UP000515158">
    <property type="component" value="Unplaced"/>
</dbReference>
<accession>A0A6P8ZSA9</accession>
<keyword evidence="9" id="KW-0804">Transcription</keyword>
<comment type="subcellular location">
    <subcellularLocation>
        <location evidence="1">Nucleus</location>
    </subcellularLocation>
</comment>
<dbReference type="FunFam" id="3.30.160.60:FF:000100">
    <property type="entry name" value="Zinc finger 45-like"/>
    <property type="match status" value="1"/>
</dbReference>
<dbReference type="SUPFAM" id="SSF57667">
    <property type="entry name" value="beta-beta-alpha zinc fingers"/>
    <property type="match status" value="5"/>
</dbReference>
<feature type="compositionally biased region" description="Basic residues" evidence="12">
    <location>
        <begin position="707"/>
        <end position="723"/>
    </location>
</feature>
<feature type="domain" description="C2H2-type" evidence="13">
    <location>
        <begin position="1130"/>
        <end position="1157"/>
    </location>
</feature>
<feature type="compositionally biased region" description="Basic residues" evidence="12">
    <location>
        <begin position="864"/>
        <end position="876"/>
    </location>
</feature>
<feature type="region of interest" description="Disordered" evidence="12">
    <location>
        <begin position="363"/>
        <end position="387"/>
    </location>
</feature>
<keyword evidence="5 11" id="KW-0863">Zinc-finger</keyword>
<evidence type="ECO:0000256" key="7">
    <source>
        <dbReference type="ARBA" id="ARBA00023015"/>
    </source>
</evidence>
<dbReference type="OrthoDB" id="654211at2759"/>
<feature type="compositionally biased region" description="Acidic residues" evidence="12">
    <location>
        <begin position="682"/>
        <end position="693"/>
    </location>
</feature>
<dbReference type="KEGG" id="tpal:117649389"/>
<keyword evidence="10" id="KW-0539">Nucleus</keyword>
<evidence type="ECO:0000256" key="8">
    <source>
        <dbReference type="ARBA" id="ARBA00023125"/>
    </source>
</evidence>
<evidence type="ECO:0000256" key="11">
    <source>
        <dbReference type="PROSITE-ProRule" id="PRU00042"/>
    </source>
</evidence>
<evidence type="ECO:0000256" key="12">
    <source>
        <dbReference type="SAM" id="MobiDB-lite"/>
    </source>
</evidence>
<evidence type="ECO:0000313" key="15">
    <source>
        <dbReference type="RefSeq" id="XP_034247976.1"/>
    </source>
</evidence>
<dbReference type="FunFam" id="3.30.160.60:FF:000193">
    <property type="entry name" value="Zinc finger protein 300"/>
    <property type="match status" value="1"/>
</dbReference>
<feature type="compositionally biased region" description="Pro residues" evidence="12">
    <location>
        <begin position="656"/>
        <end position="675"/>
    </location>
</feature>
<gene>
    <name evidence="15" type="primary">LOC117649389</name>
</gene>
<comment type="similarity">
    <text evidence="2">Belongs to the krueppel C2H2-type zinc-finger protein family.</text>
</comment>
<organism evidence="15">
    <name type="scientific">Thrips palmi</name>
    <name type="common">Melon thrips</name>
    <dbReference type="NCBI Taxonomy" id="161013"/>
    <lineage>
        <taxon>Eukaryota</taxon>
        <taxon>Metazoa</taxon>
        <taxon>Ecdysozoa</taxon>
        <taxon>Arthropoda</taxon>
        <taxon>Hexapoda</taxon>
        <taxon>Insecta</taxon>
        <taxon>Pterygota</taxon>
        <taxon>Neoptera</taxon>
        <taxon>Paraneoptera</taxon>
        <taxon>Thysanoptera</taxon>
        <taxon>Terebrantia</taxon>
        <taxon>Thripoidea</taxon>
        <taxon>Thripidae</taxon>
        <taxon>Thrips</taxon>
    </lineage>
</organism>
<keyword evidence="4" id="KW-0677">Repeat</keyword>
<dbReference type="PANTHER" id="PTHR16515:SF49">
    <property type="entry name" value="GASTRULA ZINC FINGER PROTEIN XLCGF49.1-LIKE-RELATED"/>
    <property type="match status" value="1"/>
</dbReference>
<evidence type="ECO:0000256" key="4">
    <source>
        <dbReference type="ARBA" id="ARBA00022737"/>
    </source>
</evidence>
<dbReference type="PROSITE" id="PS00028">
    <property type="entry name" value="ZINC_FINGER_C2H2_1"/>
    <property type="match status" value="11"/>
</dbReference>
<feature type="compositionally biased region" description="Low complexity" evidence="12">
    <location>
        <begin position="1727"/>
        <end position="1740"/>
    </location>
</feature>
<feature type="compositionally biased region" description="Polar residues" evidence="12">
    <location>
        <begin position="972"/>
        <end position="995"/>
    </location>
</feature>
<protein>
    <submittedName>
        <fullName evidence="15">Uncharacterized protein LOC117649389</fullName>
    </submittedName>
</protein>
<dbReference type="PANTHER" id="PTHR16515">
    <property type="entry name" value="PR DOMAIN ZINC FINGER PROTEIN"/>
    <property type="match status" value="1"/>
</dbReference>
<keyword evidence="8" id="KW-0238">DNA-binding</keyword>
<name>A0A6P8ZSA9_THRPL</name>
<evidence type="ECO:0000256" key="6">
    <source>
        <dbReference type="ARBA" id="ARBA00022833"/>
    </source>
</evidence>
<feature type="compositionally biased region" description="Acidic residues" evidence="12">
    <location>
        <begin position="750"/>
        <end position="763"/>
    </location>
</feature>
<dbReference type="Gene3D" id="3.30.160.60">
    <property type="entry name" value="Classic Zinc Finger"/>
    <property type="match status" value="8"/>
</dbReference>
<evidence type="ECO:0000256" key="2">
    <source>
        <dbReference type="ARBA" id="ARBA00006991"/>
    </source>
</evidence>
<keyword evidence="14" id="KW-1185">Reference proteome</keyword>
<feature type="domain" description="C2H2-type" evidence="13">
    <location>
        <begin position="1333"/>
        <end position="1355"/>
    </location>
</feature>
<dbReference type="PROSITE" id="PS50157">
    <property type="entry name" value="ZINC_FINGER_C2H2_2"/>
    <property type="match status" value="10"/>
</dbReference>
<feature type="domain" description="C2H2-type" evidence="13">
    <location>
        <begin position="1277"/>
        <end position="1304"/>
    </location>
</feature>
<feature type="region of interest" description="Disordered" evidence="12">
    <location>
        <begin position="590"/>
        <end position="614"/>
    </location>
</feature>
<reference evidence="15" key="1">
    <citation type="submission" date="2025-08" db="UniProtKB">
        <authorList>
            <consortium name="RefSeq"/>
        </authorList>
    </citation>
    <scope>IDENTIFICATION</scope>
    <source>
        <tissue evidence="15">Total insect</tissue>
    </source>
</reference>
<keyword evidence="6" id="KW-0862">Zinc</keyword>
<feature type="compositionally biased region" description="Polar residues" evidence="12">
    <location>
        <begin position="1014"/>
        <end position="1023"/>
    </location>
</feature>
<keyword evidence="3" id="KW-0479">Metal-binding</keyword>
<feature type="compositionally biased region" description="Basic residues" evidence="12">
    <location>
        <begin position="832"/>
        <end position="841"/>
    </location>
</feature>
<feature type="region of interest" description="Disordered" evidence="12">
    <location>
        <begin position="400"/>
        <end position="433"/>
    </location>
</feature>
<evidence type="ECO:0000259" key="13">
    <source>
        <dbReference type="PROSITE" id="PS50157"/>
    </source>
</evidence>
<feature type="region of interest" description="Disordered" evidence="12">
    <location>
        <begin position="958"/>
        <end position="1027"/>
    </location>
</feature>
<dbReference type="InterPro" id="IPR036236">
    <property type="entry name" value="Znf_C2H2_sf"/>
</dbReference>
<sequence>MDSSRPYLELPLSMQHSSVTGSKERVPENDFQQISSQTLLDFLPSLHNVPKGGLDLPEFNLPSNENMQGGLLSSFKVNDGCNLLLNPFADSQQLGHGLLYGQRNEMQVNDTSSHSGNILSDPNYLNMNTSAVPHHSQGPEISLSSHIFSKNVESPTAVPSNFSSAMLPFNSSYEDSQFNKNFEQLEAITKHIKSDNSPLVKEEGTIATKSDQSCSVECGDSVSPVCDIGAPRVNSLISDSSEPNLGNISDEKLNLKDLDHIDLQQLNSEEVKVVESVVTCAFCPRSFKTQEQLSKHEALHPYQTSAIQCSKCGEILGNYMLLQEHKQYEDYLSSCDLCGQLFPNEECMICHIRNAHNDVDDIFDDENNASEDLHGPPKNSTEAPTESFEEALFNQSSVLEDQAESNEKYDLTPPPPEEQVTADDNHDNETNEELTPSHFEEANVDSNIQPTAVLENIIESSNMEADGPYSEELENTVEQSVCLNEHLPETAPSKPKKTKCRYCSKKCSTRKSLVRHERSHPYATAAMKCNLCLEVVENYKAFKVHKKNLGTPVSCITCNQVCPNENCLKCHVRNVHNNFVYGAPPVYNLDDSNDDAYEVEGEEEEEGDSDSGALSAQQYSVSKYTVGDPGAPLRITIKQEKEETYVAPVSPSYSAPTPPTPSTPSPQGAPTPSPPAYVYESEPSDDADNDQEYEPYASDHSVEIQSKKHLRRKTALRSSKKSGVHFLSSSEESDHDESADFNYSPQTNSESEENSDEDPEWDQTENSFGNSKKRTRRKNPLSDDDSDVDPDWGQQTSSAGSKKRARRKKGPLSDDSDNDFDWSIPQTSFATSKKRSARKKSSLSDDDSDYDPDWKQDDNSSGSTKKKVPSRKSRKKTIQVAFFVPAIPVPKVKRPRARGLGGQKAQDAAAALAQAVEDMETIVPELKTVIKPVRRSVTKASLKTYSEMYDDEYDYDLVNVKPEPDVPGDSETLMQNEQDPNVPAAQTYSDSNNPYEFNDELDVSNSDISDKQNRSNIDSLNSDQQEEQIVVKAEPYDFHDDDEDNEDDDPSYGTDLYFSKKFCEPNLKYGNIKCPTTIKTDPDADEKPKKELRYVCKICGRALQYRSHLVRHLRRVHDGEGVEEVMRRLMKCRFCEKPYSNELSLINHEKLHDGTSKMKCNKCEERFDDKNALRRHQRKMHWEHQPVECEICKKQLSDNTCLKAHMKHMHGAEEKKVTVFTCETCGRQLHTKTAFQNHVASKCGTNLLFPCETCGKSFSFKGSLKAHQLLHTGVKSFLCKFCGKAFHQKGEMKRHERKHTGEKPFVCEVCGRAFAYRESLLGHSAVHTGIKPFPCKTCGMRFSCSGNLVKHRRSNNCKGFSEQGDITVVNLEGENTQESTSVSHALAVDKPADLLPETATKPPSVITGLSNENRNLVGENSSAPQISHSFTNETHKIKQEPVQTPIADIAQQIHQSAVNSVQTSTSSIVKLPPGISVKPASALQSTPKETKPLPDVNVSQYYQNSSSVNNRLMGHLNPMYDRHENNVATQNNYNSHNLGPSFSENHFRQSNQVNVNDRRYSQLSLEGYAGRPEQYFDHQSLMRHEMNRQVMERAADRQTPRFLDLRFSGVDSRNAMQSYHGPTLPHTSTYPNIHSGHLGNYAAAHSVNHSANPANMYGSNTMMAGSVGFPAFTANNHMAMGYGHNNPIPAHAVAHAGSYPTSHMSHLEALFGHFSQNAANNSLQRLSSQSAGSTASSNPSLPSNHRV</sequence>
<keyword evidence="7" id="KW-0805">Transcription regulation</keyword>
<dbReference type="GO" id="GO:0005634">
    <property type="term" value="C:nucleus"/>
    <property type="evidence" value="ECO:0007669"/>
    <property type="project" value="UniProtKB-SubCell"/>
</dbReference>
<feature type="domain" description="C2H2-type" evidence="13">
    <location>
        <begin position="498"/>
        <end position="520"/>
    </location>
</feature>